<reference evidence="5" key="3">
    <citation type="submission" date="2025-08" db="UniProtKB">
        <authorList>
            <consortium name="Ensembl"/>
        </authorList>
    </citation>
    <scope>IDENTIFICATION</scope>
</reference>
<reference evidence="5" key="4">
    <citation type="submission" date="2025-09" db="UniProtKB">
        <authorList>
            <consortium name="Ensembl"/>
        </authorList>
    </citation>
    <scope>IDENTIFICATION</scope>
</reference>
<evidence type="ECO:0000256" key="1">
    <source>
        <dbReference type="ARBA" id="ARBA00022546"/>
    </source>
</evidence>
<dbReference type="Proteomes" id="UP000265140">
    <property type="component" value="Chromosome 12"/>
</dbReference>
<dbReference type="InterPro" id="IPR043159">
    <property type="entry name" value="Lectin_gal-bd_sf"/>
</dbReference>
<dbReference type="FunFam" id="2.60.120.740:FF:000003">
    <property type="entry name" value="Protein eva-1 homolog C"/>
    <property type="match status" value="2"/>
</dbReference>
<keyword evidence="1" id="KW-0348">Hemagglutinin</keyword>
<dbReference type="PANTHER" id="PTHR46780">
    <property type="entry name" value="PROTEIN EVA-1"/>
    <property type="match status" value="1"/>
</dbReference>
<evidence type="ECO:0000313" key="5">
    <source>
        <dbReference type="Ensembl" id="ENSELUP00000021693.2"/>
    </source>
</evidence>
<dbReference type="InParanoid" id="A0A3P8YZU1"/>
<proteinExistence type="predicted"/>
<evidence type="ECO:0000259" key="4">
    <source>
        <dbReference type="PROSITE" id="PS50228"/>
    </source>
</evidence>
<feature type="domain" description="SUEL-type lectin" evidence="4">
    <location>
        <begin position="1"/>
        <end position="96"/>
    </location>
</feature>
<reference evidence="6" key="1">
    <citation type="journal article" date="2014" name="PLoS ONE">
        <title>The genome and linkage map of the northern pike (Esox lucius): conserved synteny revealed between the salmonid sister group and the Neoteleostei.</title>
        <authorList>
            <person name="Rondeau E.B."/>
            <person name="Minkley D.R."/>
            <person name="Leong J.S."/>
            <person name="Messmer A.M."/>
            <person name="Jantzen J.R."/>
            <person name="von Schalburg K.R."/>
            <person name="Lemon C."/>
            <person name="Bird N.H."/>
            <person name="Koop B.F."/>
        </authorList>
    </citation>
    <scope>NUCLEOTIDE SEQUENCE</scope>
</reference>
<keyword evidence="3" id="KW-0677">Repeat</keyword>
<evidence type="ECO:0000313" key="6">
    <source>
        <dbReference type="Proteomes" id="UP000265140"/>
    </source>
</evidence>
<organism evidence="5 6">
    <name type="scientific">Esox lucius</name>
    <name type="common">Northern pike</name>
    <dbReference type="NCBI Taxonomy" id="8010"/>
    <lineage>
        <taxon>Eukaryota</taxon>
        <taxon>Metazoa</taxon>
        <taxon>Chordata</taxon>
        <taxon>Craniata</taxon>
        <taxon>Vertebrata</taxon>
        <taxon>Euteleostomi</taxon>
        <taxon>Actinopterygii</taxon>
        <taxon>Neopterygii</taxon>
        <taxon>Teleostei</taxon>
        <taxon>Protacanthopterygii</taxon>
        <taxon>Esociformes</taxon>
        <taxon>Esocidae</taxon>
        <taxon>Esox</taxon>
    </lineage>
</organism>
<evidence type="ECO:0000256" key="3">
    <source>
        <dbReference type="ARBA" id="ARBA00022737"/>
    </source>
</evidence>
<dbReference type="CDD" id="cd22833">
    <property type="entry name" value="Gal_Rha_Lectin_CSL1-2_RBL_SML_rpt1"/>
    <property type="match status" value="1"/>
</dbReference>
<dbReference type="AlphaFoldDB" id="A0A3P8YZU1"/>
<dbReference type="InterPro" id="IPR000922">
    <property type="entry name" value="Lectin_gal-bd_dom"/>
</dbReference>
<keyword evidence="6" id="KW-1185">Reference proteome</keyword>
<reference evidence="5" key="2">
    <citation type="submission" date="2020-02" db="EMBL/GenBank/DDBJ databases">
        <title>Esox lucius (northern pike) genome, fEsoLuc1, primary haplotype.</title>
        <authorList>
            <person name="Myers G."/>
            <person name="Karagic N."/>
            <person name="Meyer A."/>
            <person name="Pippel M."/>
            <person name="Reichard M."/>
            <person name="Winkler S."/>
            <person name="Tracey A."/>
            <person name="Sims Y."/>
            <person name="Howe K."/>
            <person name="Rhie A."/>
            <person name="Formenti G."/>
            <person name="Durbin R."/>
            <person name="Fedrigo O."/>
            <person name="Jarvis E.D."/>
        </authorList>
    </citation>
    <scope>NUCLEOTIDE SEQUENCE [LARGE SCALE GENOMIC DNA]</scope>
</reference>
<name>A0A3P8YZU1_ESOLU</name>
<dbReference type="GO" id="GO:0030246">
    <property type="term" value="F:carbohydrate binding"/>
    <property type="evidence" value="ECO:0007669"/>
    <property type="project" value="UniProtKB-KW"/>
</dbReference>
<evidence type="ECO:0000256" key="2">
    <source>
        <dbReference type="ARBA" id="ARBA00022734"/>
    </source>
</evidence>
<accession>A0A3P8YZU1</accession>
<dbReference type="Gene3D" id="2.60.120.740">
    <property type="match status" value="2"/>
</dbReference>
<keyword evidence="2" id="KW-0430">Lectin</keyword>
<dbReference type="PROSITE" id="PS50228">
    <property type="entry name" value="SUEL_LECTIN"/>
    <property type="match status" value="2"/>
</dbReference>
<dbReference type="OMA" id="CHFADES"/>
<dbReference type="Bgee" id="ENSELUG00000020740">
    <property type="expression patterns" value="Expressed in nose"/>
</dbReference>
<sequence length="194" mass="21437">RVVTCDNGDYVQSLICESGLIFIKRALYGRRDGTTCSEGRPANQLTNTQCSQKNTLEVYSERCNGLQVCGVNTQVFRTSDPCYGTFKYLDTTYTCTPAARSITCEGSDAHIQCEKGNIHILNANYGRRDSLSCSFQHPADQLTNTNCLSQSISTNKVAERCNRRRGCVVQVSNSVFGEPCGGTYKYLDVAYICV</sequence>
<dbReference type="GeneTree" id="ENSGT00940000154285"/>
<dbReference type="STRING" id="8010.ENSELUP00000021693"/>
<protein>
    <recommendedName>
        <fullName evidence="4">SUEL-type lectin domain-containing protein</fullName>
    </recommendedName>
</protein>
<feature type="domain" description="SUEL-type lectin" evidence="4">
    <location>
        <begin position="103"/>
        <end position="194"/>
    </location>
</feature>
<dbReference type="Pfam" id="PF02140">
    <property type="entry name" value="SUEL_Lectin"/>
    <property type="match status" value="2"/>
</dbReference>
<dbReference type="Ensembl" id="ENSELUT00000032442.3">
    <property type="protein sequence ID" value="ENSELUP00000021693.2"/>
    <property type="gene ID" value="ENSELUG00000020740.3"/>
</dbReference>